<dbReference type="PANTHER" id="PTHR23282">
    <property type="entry name" value="APICAL ENDOSOMAL GLYCOPROTEIN PRECURSOR"/>
    <property type="match status" value="1"/>
</dbReference>
<sequence length="353" mass="40749">MRGREMGNLDVIIHDKSGSEISRWSQSGHVDSEWKRGFVSFPANAEMIKVTGRRGSDFTSDIALDDLKIFQGHCSCESWTFGLVCEKVCDCRRGSSSSCDNKSGTCLIDVTYFCGFDMFDSLKRCNIKLQQVQWEIIENLEQNMDNVFHLENNRFLKTMKSGESLLSSNSSLLFSVQNVSVELESCLQVKYFIHDQENQRLRIKVEKENNQLIDRLFQGKDWSTARITLNAMSNMKIHFIGNPFSNTSIMIDDIIITTKSCDTKYEDQEKQNRTYGENTIFVIIFIYSFVLGLTWLIMAVCVIYKSRRRKNIIDAQDIQLEAQDMMQPTNAEEIYTSLDCPDQETYYEDMKTS</sequence>
<evidence type="ECO:0000313" key="3">
    <source>
        <dbReference type="EnsemblMetazoa" id="G5767.1:cds"/>
    </source>
</evidence>
<dbReference type="GO" id="GO:0016020">
    <property type="term" value="C:membrane"/>
    <property type="evidence" value="ECO:0007669"/>
    <property type="project" value="InterPro"/>
</dbReference>
<keyword evidence="1" id="KW-1133">Transmembrane helix</keyword>
<accession>A0A8W8NE21</accession>
<dbReference type="Pfam" id="PF00629">
    <property type="entry name" value="MAM"/>
    <property type="match status" value="2"/>
</dbReference>
<dbReference type="Gene3D" id="2.60.120.200">
    <property type="match status" value="2"/>
</dbReference>
<name>A0A8W8NE21_MAGGI</name>
<evidence type="ECO:0000259" key="2">
    <source>
        <dbReference type="PROSITE" id="PS50060"/>
    </source>
</evidence>
<dbReference type="InterPro" id="IPR000998">
    <property type="entry name" value="MAM_dom"/>
</dbReference>
<dbReference type="EnsemblMetazoa" id="G5767.1">
    <property type="protein sequence ID" value="G5767.1:cds"/>
    <property type="gene ID" value="G5767"/>
</dbReference>
<keyword evidence="4" id="KW-1185">Reference proteome</keyword>
<dbReference type="InterPro" id="IPR051560">
    <property type="entry name" value="MAM_domain-containing"/>
</dbReference>
<feature type="domain" description="MAM" evidence="2">
    <location>
        <begin position="97"/>
        <end position="263"/>
    </location>
</feature>
<dbReference type="Proteomes" id="UP000005408">
    <property type="component" value="Unassembled WGS sequence"/>
</dbReference>
<keyword evidence="1" id="KW-0472">Membrane</keyword>
<keyword evidence="1" id="KW-0812">Transmembrane</keyword>
<dbReference type="PROSITE" id="PS50060">
    <property type="entry name" value="MAM_2"/>
    <property type="match status" value="1"/>
</dbReference>
<protein>
    <recommendedName>
        <fullName evidence="2">MAM domain-containing protein</fullName>
    </recommendedName>
</protein>
<organism evidence="3 4">
    <name type="scientific">Magallana gigas</name>
    <name type="common">Pacific oyster</name>
    <name type="synonym">Crassostrea gigas</name>
    <dbReference type="NCBI Taxonomy" id="29159"/>
    <lineage>
        <taxon>Eukaryota</taxon>
        <taxon>Metazoa</taxon>
        <taxon>Spiralia</taxon>
        <taxon>Lophotrochozoa</taxon>
        <taxon>Mollusca</taxon>
        <taxon>Bivalvia</taxon>
        <taxon>Autobranchia</taxon>
        <taxon>Pteriomorphia</taxon>
        <taxon>Ostreida</taxon>
        <taxon>Ostreoidea</taxon>
        <taxon>Ostreidae</taxon>
        <taxon>Magallana</taxon>
    </lineage>
</organism>
<proteinExistence type="predicted"/>
<dbReference type="AlphaFoldDB" id="A0A8W8NE21"/>
<reference evidence="3" key="1">
    <citation type="submission" date="2022-08" db="UniProtKB">
        <authorList>
            <consortium name="EnsemblMetazoa"/>
        </authorList>
    </citation>
    <scope>IDENTIFICATION</scope>
    <source>
        <strain evidence="3">05x7-T-G4-1.051#20</strain>
    </source>
</reference>
<evidence type="ECO:0000313" key="4">
    <source>
        <dbReference type="Proteomes" id="UP000005408"/>
    </source>
</evidence>
<feature type="transmembrane region" description="Helical" evidence="1">
    <location>
        <begin position="280"/>
        <end position="304"/>
    </location>
</feature>
<evidence type="ECO:0000256" key="1">
    <source>
        <dbReference type="SAM" id="Phobius"/>
    </source>
</evidence>
<dbReference type="InterPro" id="IPR013320">
    <property type="entry name" value="ConA-like_dom_sf"/>
</dbReference>
<dbReference type="SUPFAM" id="SSF49899">
    <property type="entry name" value="Concanavalin A-like lectins/glucanases"/>
    <property type="match status" value="2"/>
</dbReference>
<dbReference type="PANTHER" id="PTHR23282:SF101">
    <property type="entry name" value="MAM DOMAIN-CONTAINING PROTEIN"/>
    <property type="match status" value="1"/>
</dbReference>